<dbReference type="Proteomes" id="UP001302374">
    <property type="component" value="Chromosome"/>
</dbReference>
<dbReference type="InterPro" id="IPR032508">
    <property type="entry name" value="FecR_C"/>
</dbReference>
<dbReference type="Pfam" id="PF16344">
    <property type="entry name" value="FecR_C"/>
    <property type="match status" value="1"/>
</dbReference>
<reference evidence="5 7" key="1">
    <citation type="submission" date="2019-09" db="EMBL/GenBank/DDBJ databases">
        <title>Butyricimonas paravirosa DSM 105722 (=214-4 = JCM 18677 = CCUG 65563).</title>
        <authorList>
            <person name="Le Roy T."/>
            <person name="Cani P.D."/>
        </authorList>
    </citation>
    <scope>NUCLEOTIDE SEQUENCE [LARGE SCALE GENOMIC DNA]</scope>
    <source>
        <strain evidence="5 7">DSM 105722</strain>
    </source>
</reference>
<dbReference type="PANTHER" id="PTHR30273:SF2">
    <property type="entry name" value="PROTEIN FECR"/>
    <property type="match status" value="1"/>
</dbReference>
<sequence length="388" mass="44778">MNQKSNHKVWLVFARLLGMETKQERHQLDEIVVPDSKEKLLLDEMSSGEDYLRRRQMIEDIDVDRELERVMRPRRRRLPVLLGRVAAVLLPLLLGGTAIYVMYSKNNASLKNVISLHDVEPGTLEAVLVTSDGTLRELQTAGNHINEKDGSKIMVDSARLNYQDNRPESVRELIYNKLLVGRGHEYMLILNDGTRVWMNSKSELSYPVAFGENVRRVRLSGEAYFEVTKDSVRPFIVEVDRGFEVKVLGTHFNIKAYDTDDSYETTLVEGKVQVFQGNKTKITLEPSEQMVIGKDGRHEVRVVNTSYYTAWHEGWFYFNDESLEQVLTMIGRWYDVDFVFAKENLKGIAVTGKLKRFENLSVILKMLERTTGTELMLKNRIVKVDKKK</sequence>
<keyword evidence="1" id="KW-0812">Transmembrane</keyword>
<feature type="domain" description="Protein FecR C-terminal" evidence="3">
    <location>
        <begin position="316"/>
        <end position="382"/>
    </location>
</feature>
<feature type="transmembrane region" description="Helical" evidence="1">
    <location>
        <begin position="81"/>
        <end position="103"/>
    </location>
</feature>
<keyword evidence="1" id="KW-1133">Transmembrane helix</keyword>
<name>A0A7X5YEG2_9BACT</name>
<organism evidence="4 6">
    <name type="scientific">Butyricimonas paravirosa</name>
    <dbReference type="NCBI Taxonomy" id="1472417"/>
    <lineage>
        <taxon>Bacteria</taxon>
        <taxon>Pseudomonadati</taxon>
        <taxon>Bacteroidota</taxon>
        <taxon>Bacteroidia</taxon>
        <taxon>Bacteroidales</taxon>
        <taxon>Odoribacteraceae</taxon>
        <taxon>Butyricimonas</taxon>
    </lineage>
</organism>
<evidence type="ECO:0000313" key="5">
    <source>
        <dbReference type="EMBL" id="WOF13144.1"/>
    </source>
</evidence>
<reference evidence="4 6" key="2">
    <citation type="submission" date="2020-03" db="EMBL/GenBank/DDBJ databases">
        <title>Genomic Encyclopedia of Type Strains, Phase IV (KMG-IV): sequencing the most valuable type-strain genomes for metagenomic binning, comparative biology and taxonomic classification.</title>
        <authorList>
            <person name="Goeker M."/>
        </authorList>
    </citation>
    <scope>NUCLEOTIDE SEQUENCE [LARGE SCALE GENOMIC DNA]</scope>
    <source>
        <strain evidence="4 6">DSM 105722</strain>
    </source>
</reference>
<dbReference type="Gene3D" id="2.60.120.1440">
    <property type="match status" value="1"/>
</dbReference>
<accession>A0A7X5YEG2</accession>
<gene>
    <name evidence="5" type="ORF">F1644_13115</name>
    <name evidence="4" type="ORF">GGR15_003094</name>
</gene>
<feature type="domain" description="FecR protein" evidence="2">
    <location>
        <begin position="181"/>
        <end position="273"/>
    </location>
</feature>
<dbReference type="GeneID" id="86892248"/>
<dbReference type="AlphaFoldDB" id="A0A7X5YEG2"/>
<dbReference type="EMBL" id="JAATLI010000011">
    <property type="protein sequence ID" value="NJC19460.1"/>
    <property type="molecule type" value="Genomic_DNA"/>
</dbReference>
<keyword evidence="1" id="KW-0472">Membrane</keyword>
<evidence type="ECO:0000313" key="4">
    <source>
        <dbReference type="EMBL" id="NJC19460.1"/>
    </source>
</evidence>
<evidence type="ECO:0000259" key="3">
    <source>
        <dbReference type="Pfam" id="PF16344"/>
    </source>
</evidence>
<dbReference type="InterPro" id="IPR012373">
    <property type="entry name" value="Ferrdict_sens_TM"/>
</dbReference>
<protein>
    <submittedName>
        <fullName evidence="5">DUF4974 domain-containing protein</fullName>
    </submittedName>
</protein>
<evidence type="ECO:0000313" key="6">
    <source>
        <dbReference type="Proteomes" id="UP000576368"/>
    </source>
</evidence>
<dbReference type="PANTHER" id="PTHR30273">
    <property type="entry name" value="PERIPLASMIC SIGNAL SENSOR AND SIGMA FACTOR ACTIVATOR FECR-RELATED"/>
    <property type="match status" value="1"/>
</dbReference>
<dbReference type="Pfam" id="PF04773">
    <property type="entry name" value="FecR"/>
    <property type="match status" value="1"/>
</dbReference>
<keyword evidence="7" id="KW-1185">Reference proteome</keyword>
<dbReference type="InterPro" id="IPR006860">
    <property type="entry name" value="FecR"/>
</dbReference>
<dbReference type="GO" id="GO:0016989">
    <property type="term" value="F:sigma factor antagonist activity"/>
    <property type="evidence" value="ECO:0007669"/>
    <property type="project" value="TreeGrafter"/>
</dbReference>
<proteinExistence type="predicted"/>
<dbReference type="RefSeq" id="WP_118302992.1">
    <property type="nucleotide sequence ID" value="NZ_BMPA01000001.1"/>
</dbReference>
<dbReference type="Gene3D" id="3.55.50.30">
    <property type="match status" value="1"/>
</dbReference>
<evidence type="ECO:0000256" key="1">
    <source>
        <dbReference type="SAM" id="Phobius"/>
    </source>
</evidence>
<evidence type="ECO:0000259" key="2">
    <source>
        <dbReference type="Pfam" id="PF04773"/>
    </source>
</evidence>
<dbReference type="EMBL" id="CP043839">
    <property type="protein sequence ID" value="WOF13144.1"/>
    <property type="molecule type" value="Genomic_DNA"/>
</dbReference>
<dbReference type="Proteomes" id="UP000576368">
    <property type="component" value="Unassembled WGS sequence"/>
</dbReference>
<evidence type="ECO:0000313" key="7">
    <source>
        <dbReference type="Proteomes" id="UP001302374"/>
    </source>
</evidence>